<proteinExistence type="predicted"/>
<protein>
    <submittedName>
        <fullName evidence="1">Uncharacterized protein</fullName>
    </submittedName>
</protein>
<evidence type="ECO:0000313" key="2">
    <source>
        <dbReference type="Proteomes" id="UP000746595"/>
    </source>
</evidence>
<organism evidence="1 2">
    <name type="scientific">Paeniglutamicibacter terrestris</name>
    <dbReference type="NCBI Taxonomy" id="2723403"/>
    <lineage>
        <taxon>Bacteria</taxon>
        <taxon>Bacillati</taxon>
        <taxon>Actinomycetota</taxon>
        <taxon>Actinomycetes</taxon>
        <taxon>Micrococcales</taxon>
        <taxon>Micrococcaceae</taxon>
        <taxon>Paeniglutamicibacter</taxon>
    </lineage>
</organism>
<dbReference type="RefSeq" id="WP_168152996.1">
    <property type="nucleotide sequence ID" value="NZ_JAAWVT010000009.1"/>
</dbReference>
<comment type="caution">
    <text evidence="1">The sequence shown here is derived from an EMBL/GenBank/DDBJ whole genome shotgun (WGS) entry which is preliminary data.</text>
</comment>
<name>A0ABX1G9J0_9MICC</name>
<dbReference type="Proteomes" id="UP000746595">
    <property type="component" value="Unassembled WGS sequence"/>
</dbReference>
<keyword evidence="2" id="KW-1185">Reference proteome</keyword>
<sequence>MAISIKRAERRVTLCLDGELFAKYEDADARLKEAMRKQSVDGRLNGPVAAIQKEVHALFEAQRNASVTFVVRALPRVDWDALVAAHKPREKNELDADAGFNIATIFDAAMSHEKPTAIVRVTDSEGVAQDFKPSDWQALSDEMSRSQYVEFQNAVNTLNRGDNEIPFSHAAFKTSQGSAGKSK</sequence>
<dbReference type="EMBL" id="JAAWVT010000009">
    <property type="protein sequence ID" value="NKG22205.1"/>
    <property type="molecule type" value="Genomic_DNA"/>
</dbReference>
<accession>A0ABX1G9J0</accession>
<gene>
    <name evidence="1" type="ORF">HED64_16020</name>
</gene>
<evidence type="ECO:0000313" key="1">
    <source>
        <dbReference type="EMBL" id="NKG22205.1"/>
    </source>
</evidence>
<reference evidence="1 2" key="1">
    <citation type="submission" date="2020-04" db="EMBL/GenBank/DDBJ databases">
        <title>Paeniglutamicibacter sp. ANT13_2, a novel actinomycete isolated from sediment in Antarctica.</title>
        <authorList>
            <person name="Sakdapetsiri C."/>
            <person name="Pinyakong O."/>
        </authorList>
    </citation>
    <scope>NUCLEOTIDE SEQUENCE [LARGE SCALE GENOMIC DNA]</scope>
    <source>
        <strain evidence="1 2">ANT13_2</strain>
    </source>
</reference>